<keyword evidence="7" id="KW-1185">Reference proteome</keyword>
<evidence type="ECO:0000313" key="6">
    <source>
        <dbReference type="EMBL" id="OAS15916.1"/>
    </source>
</evidence>
<dbReference type="PROSITE" id="PS50977">
    <property type="entry name" value="HTH_TETR_2"/>
    <property type="match status" value="1"/>
</dbReference>
<dbReference type="STRING" id="1850517.A8708_09495"/>
<comment type="caution">
    <text evidence="6">The sequence shown here is derived from an EMBL/GenBank/DDBJ whole genome shotgun (WGS) entry which is preliminary data.</text>
</comment>
<feature type="domain" description="HTH tetR-type" evidence="5">
    <location>
        <begin position="8"/>
        <end position="68"/>
    </location>
</feature>
<reference evidence="6 7" key="1">
    <citation type="submission" date="2016-05" db="EMBL/GenBank/DDBJ databases">
        <title>Paenibacillus sp. 1ZS3-15 nov., isolated from the rhizosphere soil.</title>
        <authorList>
            <person name="Zhang X.X."/>
            <person name="Zhang J."/>
        </authorList>
    </citation>
    <scope>NUCLEOTIDE SEQUENCE [LARGE SCALE GENOMIC DNA]</scope>
    <source>
        <strain evidence="6 7">1ZS3-15</strain>
    </source>
</reference>
<dbReference type="Proteomes" id="UP000078454">
    <property type="component" value="Unassembled WGS sequence"/>
</dbReference>
<feature type="DNA-binding region" description="H-T-H motif" evidence="4">
    <location>
        <begin position="31"/>
        <end position="50"/>
    </location>
</feature>
<keyword evidence="1" id="KW-0805">Transcription regulation</keyword>
<dbReference type="AlphaFoldDB" id="A0A198A4F0"/>
<dbReference type="Pfam" id="PF00440">
    <property type="entry name" value="TetR_N"/>
    <property type="match status" value="1"/>
</dbReference>
<dbReference type="SUPFAM" id="SSF46689">
    <property type="entry name" value="Homeodomain-like"/>
    <property type="match status" value="1"/>
</dbReference>
<evidence type="ECO:0000256" key="4">
    <source>
        <dbReference type="PROSITE-ProRule" id="PRU00335"/>
    </source>
</evidence>
<dbReference type="Gene3D" id="1.10.357.10">
    <property type="entry name" value="Tetracycline Repressor, domain 2"/>
    <property type="match status" value="1"/>
</dbReference>
<organism evidence="6 7">
    <name type="scientific">Paenibacillus oryzisoli</name>
    <dbReference type="NCBI Taxonomy" id="1850517"/>
    <lineage>
        <taxon>Bacteria</taxon>
        <taxon>Bacillati</taxon>
        <taxon>Bacillota</taxon>
        <taxon>Bacilli</taxon>
        <taxon>Bacillales</taxon>
        <taxon>Paenibacillaceae</taxon>
        <taxon>Paenibacillus</taxon>
    </lineage>
</organism>
<dbReference type="RefSeq" id="WP_068667764.1">
    <property type="nucleotide sequence ID" value="NZ_LYPB01000078.1"/>
</dbReference>
<evidence type="ECO:0000256" key="2">
    <source>
        <dbReference type="ARBA" id="ARBA00023125"/>
    </source>
</evidence>
<sequence length="92" mass="10476">MNANALILKTKLHNNEQTAILMNKKGFLSTPLSDIVEVTGMQKGGLYNHFKDKEELALLAFDECNRIIHDYIAKELNHTNTSKERIVTFIES</sequence>
<evidence type="ECO:0000313" key="7">
    <source>
        <dbReference type="Proteomes" id="UP000078454"/>
    </source>
</evidence>
<protein>
    <recommendedName>
        <fullName evidence="5">HTH tetR-type domain-containing protein</fullName>
    </recommendedName>
</protein>
<gene>
    <name evidence="6" type="ORF">A8708_09495</name>
</gene>
<dbReference type="EMBL" id="LYPB01000078">
    <property type="protein sequence ID" value="OAS15916.1"/>
    <property type="molecule type" value="Genomic_DNA"/>
</dbReference>
<keyword evidence="3" id="KW-0804">Transcription</keyword>
<accession>A0A198A4F0</accession>
<evidence type="ECO:0000259" key="5">
    <source>
        <dbReference type="PROSITE" id="PS50977"/>
    </source>
</evidence>
<evidence type="ECO:0000256" key="3">
    <source>
        <dbReference type="ARBA" id="ARBA00023163"/>
    </source>
</evidence>
<dbReference type="PANTHER" id="PTHR47506:SF3">
    <property type="entry name" value="HTH-TYPE TRANSCRIPTIONAL REGULATOR LMRA"/>
    <property type="match status" value="1"/>
</dbReference>
<keyword evidence="2 4" id="KW-0238">DNA-binding</keyword>
<dbReference type="InterPro" id="IPR001647">
    <property type="entry name" value="HTH_TetR"/>
</dbReference>
<proteinExistence type="predicted"/>
<evidence type="ECO:0000256" key="1">
    <source>
        <dbReference type="ARBA" id="ARBA00023015"/>
    </source>
</evidence>
<dbReference type="InterPro" id="IPR009057">
    <property type="entry name" value="Homeodomain-like_sf"/>
</dbReference>
<dbReference type="PANTHER" id="PTHR47506">
    <property type="entry name" value="TRANSCRIPTIONAL REGULATORY PROTEIN"/>
    <property type="match status" value="1"/>
</dbReference>
<dbReference type="GO" id="GO:0003677">
    <property type="term" value="F:DNA binding"/>
    <property type="evidence" value="ECO:0007669"/>
    <property type="project" value="UniProtKB-UniRule"/>
</dbReference>
<name>A0A198A4F0_9BACL</name>